<sequence length="444" mass="48569">MLPQYFWSVTRCTGAFMRRCIMPCAGLLLISGAAAQTVQTFETVEVQGAEFIPEHDIQMTCGAVEGVPYLTIELRAIEDCLMSTGVFETVKLIPNGETLVIAVKELNTRPGRVEASLSYASQDGLIGGLFFERYNLLPDTYGSIRLEYNPEVKRGGGRLYRTNVLGSDFDLGVKLGWEELSFDDSSYSKETKQIETYLAWMPSQKTQLEMGVGYRDYRLFDVDDGASALLVAEQTPGISAPFLRFALNHSSLSEGENGWGTWEYSVGVDQYFWNLGTDDSLSDFRFESRSYVPLGQKWRMLVSLDAGRVSSLDGKNATRVIDRFAPGAGSFRGFAPRGVGPHDNGDALGGNTFAVSSIEIQGNFEDVVNAPLVGGVFLDTGASWALDDTLGGVIDDGFHRRSSVGLSLAFEVGRAPVSLFVAKPIDKQDGDKEQVFGLRLSTAF</sequence>
<evidence type="ECO:0000256" key="1">
    <source>
        <dbReference type="ARBA" id="ARBA00004370"/>
    </source>
</evidence>
<dbReference type="Proteomes" id="UP000182284">
    <property type="component" value="Unassembled WGS sequence"/>
</dbReference>
<dbReference type="EMBL" id="FNBL01000010">
    <property type="protein sequence ID" value="SDF99987.1"/>
    <property type="molecule type" value="Genomic_DNA"/>
</dbReference>
<name>A0A1G7QN63_9RHOB</name>
<feature type="domain" description="Bacterial surface antigen (D15)" evidence="4">
    <location>
        <begin position="144"/>
        <end position="444"/>
    </location>
</feature>
<dbReference type="Gene3D" id="2.40.160.50">
    <property type="entry name" value="membrane protein fhac: a member of the omp85/tpsb transporter family"/>
    <property type="match status" value="1"/>
</dbReference>
<evidence type="ECO:0000259" key="4">
    <source>
        <dbReference type="Pfam" id="PF01103"/>
    </source>
</evidence>
<dbReference type="AlphaFoldDB" id="A0A1G7QN63"/>
<evidence type="ECO:0000256" key="3">
    <source>
        <dbReference type="SAM" id="SignalP"/>
    </source>
</evidence>
<proteinExistence type="predicted"/>
<evidence type="ECO:0000256" key="2">
    <source>
        <dbReference type="ARBA" id="ARBA00023136"/>
    </source>
</evidence>
<accession>A0A1G7QN63</accession>
<dbReference type="Pfam" id="PF01103">
    <property type="entry name" value="Omp85"/>
    <property type="match status" value="1"/>
</dbReference>
<keyword evidence="2" id="KW-0472">Membrane</keyword>
<organism evidence="5 6">
    <name type="scientific">Celeribacter baekdonensis</name>
    <dbReference type="NCBI Taxonomy" id="875171"/>
    <lineage>
        <taxon>Bacteria</taxon>
        <taxon>Pseudomonadati</taxon>
        <taxon>Pseudomonadota</taxon>
        <taxon>Alphaproteobacteria</taxon>
        <taxon>Rhodobacterales</taxon>
        <taxon>Roseobacteraceae</taxon>
        <taxon>Celeribacter</taxon>
    </lineage>
</organism>
<dbReference type="GO" id="GO:0019867">
    <property type="term" value="C:outer membrane"/>
    <property type="evidence" value="ECO:0007669"/>
    <property type="project" value="InterPro"/>
</dbReference>
<gene>
    <name evidence="5" type="ORF">SAMN04488117_1107</name>
</gene>
<reference evidence="5 6" key="1">
    <citation type="submission" date="2016-10" db="EMBL/GenBank/DDBJ databases">
        <authorList>
            <person name="de Groot N.N."/>
        </authorList>
    </citation>
    <scope>NUCLEOTIDE SEQUENCE [LARGE SCALE GENOMIC DNA]</scope>
    <source>
        <strain evidence="5 6">DSM 27375</strain>
    </source>
</reference>
<keyword evidence="3" id="KW-0732">Signal</keyword>
<protein>
    <submittedName>
        <fullName evidence="5">Outer membrane protein insertion porin family</fullName>
    </submittedName>
</protein>
<comment type="subcellular location">
    <subcellularLocation>
        <location evidence="1">Membrane</location>
    </subcellularLocation>
</comment>
<evidence type="ECO:0000313" key="6">
    <source>
        <dbReference type="Proteomes" id="UP000182284"/>
    </source>
</evidence>
<dbReference type="InterPro" id="IPR000184">
    <property type="entry name" value="Bac_surfAg_D15"/>
</dbReference>
<feature type="chain" id="PRO_5010346813" evidence="3">
    <location>
        <begin position="36"/>
        <end position="444"/>
    </location>
</feature>
<feature type="signal peptide" evidence="3">
    <location>
        <begin position="1"/>
        <end position="35"/>
    </location>
</feature>
<dbReference type="OrthoDB" id="9803054at2"/>
<evidence type="ECO:0000313" key="5">
    <source>
        <dbReference type="EMBL" id="SDF99987.1"/>
    </source>
</evidence>